<reference evidence="6" key="1">
    <citation type="submission" date="2021-04" db="EMBL/GenBank/DDBJ databases">
        <title>Proteiniclasticum sedimins sp. nov., an obligate anaerobic bacterium isolated from anaerobic sludge.</title>
        <authorList>
            <person name="Liu J."/>
        </authorList>
    </citation>
    <scope>NUCLEOTIDE SEQUENCE</scope>
    <source>
        <strain evidence="6">BAD-10</strain>
    </source>
</reference>
<sequence length="222" mass="25839">MTLENLKIADIVKEDIRLAGFFQDENIDFCCNGHRQLQEVLAEKALDPEAFFQRLEAHKAALDAKGAKEDFFNAMTNEELITHIRLNHHMFTRQVLKELDVYTSAILKAHYRHAPELLLQVNRLYGGLRMELLEHLIKEEEELFPLILGERYAEARVLLEATEEEHDAAGKLLATLRSITSDYTLPDWACNTFKATYHHLEALESDLFRHIFLENSILFERF</sequence>
<evidence type="ECO:0000313" key="6">
    <source>
        <dbReference type="EMBL" id="MBR0575762.1"/>
    </source>
</evidence>
<feature type="domain" description="Hemerythrin-like" evidence="5">
    <location>
        <begin position="83"/>
        <end position="221"/>
    </location>
</feature>
<accession>A0A941CPC3</accession>
<gene>
    <name evidence="6" type="ORF">KCG48_05335</name>
</gene>
<evidence type="ECO:0000256" key="3">
    <source>
        <dbReference type="ARBA" id="ARBA00022723"/>
    </source>
</evidence>
<protein>
    <submittedName>
        <fullName evidence="6">DUF542 domain-containing protein</fullName>
    </submittedName>
</protein>
<comment type="subcellular location">
    <subcellularLocation>
        <location evidence="1">Cytoplasm</location>
    </subcellularLocation>
</comment>
<keyword evidence="4" id="KW-0408">Iron</keyword>
<dbReference type="AlphaFoldDB" id="A0A941CPC3"/>
<comment type="caution">
    <text evidence="6">The sequence shown here is derived from an EMBL/GenBank/DDBJ whole genome shotgun (WGS) entry which is preliminary data.</text>
</comment>
<dbReference type="GO" id="GO:0046872">
    <property type="term" value="F:metal ion binding"/>
    <property type="evidence" value="ECO:0007669"/>
    <property type="project" value="UniProtKB-KW"/>
</dbReference>
<dbReference type="GO" id="GO:0005737">
    <property type="term" value="C:cytoplasm"/>
    <property type="evidence" value="ECO:0007669"/>
    <property type="project" value="UniProtKB-SubCell"/>
</dbReference>
<name>A0A941CPC3_9CLOT</name>
<evidence type="ECO:0000259" key="5">
    <source>
        <dbReference type="Pfam" id="PF01814"/>
    </source>
</evidence>
<dbReference type="Proteomes" id="UP000675379">
    <property type="component" value="Unassembled WGS sequence"/>
</dbReference>
<dbReference type="Gene3D" id="1.20.120.520">
    <property type="entry name" value="nmb1532 protein domain like"/>
    <property type="match status" value="1"/>
</dbReference>
<evidence type="ECO:0000313" key="7">
    <source>
        <dbReference type="Proteomes" id="UP000675379"/>
    </source>
</evidence>
<evidence type="ECO:0000256" key="4">
    <source>
        <dbReference type="ARBA" id="ARBA00023004"/>
    </source>
</evidence>
<keyword evidence="7" id="KW-1185">Reference proteome</keyword>
<organism evidence="6 7">
    <name type="scientific">Proteiniclasticum sediminis</name>
    <dbReference type="NCBI Taxonomy" id="2804028"/>
    <lineage>
        <taxon>Bacteria</taxon>
        <taxon>Bacillati</taxon>
        <taxon>Bacillota</taxon>
        <taxon>Clostridia</taxon>
        <taxon>Eubacteriales</taxon>
        <taxon>Clostridiaceae</taxon>
        <taxon>Proteiniclasticum</taxon>
    </lineage>
</organism>
<dbReference type="Pfam" id="PF01814">
    <property type="entry name" value="Hemerythrin"/>
    <property type="match status" value="1"/>
</dbReference>
<evidence type="ECO:0000256" key="1">
    <source>
        <dbReference type="ARBA" id="ARBA00004496"/>
    </source>
</evidence>
<dbReference type="InterPro" id="IPR012312">
    <property type="entry name" value="Hemerythrin-like"/>
</dbReference>
<dbReference type="InterPro" id="IPR019903">
    <property type="entry name" value="RIC_family"/>
</dbReference>
<dbReference type="EMBL" id="JAGSCS010000005">
    <property type="protein sequence ID" value="MBR0575762.1"/>
    <property type="molecule type" value="Genomic_DNA"/>
</dbReference>
<evidence type="ECO:0000256" key="2">
    <source>
        <dbReference type="ARBA" id="ARBA00022490"/>
    </source>
</evidence>
<keyword evidence="3" id="KW-0479">Metal-binding</keyword>
<dbReference type="PANTHER" id="PTHR36438:SF1">
    <property type="entry name" value="IRON-SULFUR CLUSTER REPAIR PROTEIN YTFE"/>
    <property type="match status" value="1"/>
</dbReference>
<proteinExistence type="predicted"/>
<dbReference type="Pfam" id="PF04405">
    <property type="entry name" value="ScdA_N"/>
    <property type="match status" value="1"/>
</dbReference>
<dbReference type="RefSeq" id="WP_211800372.1">
    <property type="nucleotide sequence ID" value="NZ_JAGSCS010000005.1"/>
</dbReference>
<dbReference type="PANTHER" id="PTHR36438">
    <property type="entry name" value="IRON-SULFUR CLUSTER REPAIR PROTEIN YTFE"/>
    <property type="match status" value="1"/>
</dbReference>
<keyword evidence="2" id="KW-0963">Cytoplasm</keyword>